<dbReference type="EMBL" id="JAACJS010000012">
    <property type="protein sequence ID" value="NCI50324.1"/>
    <property type="molecule type" value="Genomic_DNA"/>
</dbReference>
<evidence type="ECO:0000313" key="3">
    <source>
        <dbReference type="EMBL" id="NCI50324.1"/>
    </source>
</evidence>
<dbReference type="Proteomes" id="UP000753802">
    <property type="component" value="Unassembled WGS sequence"/>
</dbReference>
<evidence type="ECO:0008006" key="5">
    <source>
        <dbReference type="Google" id="ProtNLM"/>
    </source>
</evidence>
<feature type="signal peptide" evidence="2">
    <location>
        <begin position="1"/>
        <end position="23"/>
    </location>
</feature>
<dbReference type="RefSeq" id="WP_161818626.1">
    <property type="nucleotide sequence ID" value="NZ_JAACJS010000012.1"/>
</dbReference>
<proteinExistence type="predicted"/>
<evidence type="ECO:0000256" key="2">
    <source>
        <dbReference type="SAM" id="SignalP"/>
    </source>
</evidence>
<keyword evidence="2" id="KW-0732">Signal</keyword>
<feature type="compositionally biased region" description="Low complexity" evidence="1">
    <location>
        <begin position="27"/>
        <end position="37"/>
    </location>
</feature>
<evidence type="ECO:0000313" key="4">
    <source>
        <dbReference type="Proteomes" id="UP000753802"/>
    </source>
</evidence>
<feature type="region of interest" description="Disordered" evidence="1">
    <location>
        <begin position="22"/>
        <end position="45"/>
    </location>
</feature>
<gene>
    <name evidence="3" type="ORF">GWC95_10355</name>
</gene>
<reference evidence="3 4" key="1">
    <citation type="submission" date="2020-01" db="EMBL/GenBank/DDBJ databases">
        <title>Genome analysis.</title>
        <authorList>
            <person name="Wu S."/>
            <person name="Wang G."/>
        </authorList>
    </citation>
    <scope>NUCLEOTIDE SEQUENCE [LARGE SCALE GENOMIC DNA]</scope>
    <source>
        <strain evidence="3 4">SYL130</strain>
    </source>
</reference>
<keyword evidence="4" id="KW-1185">Reference proteome</keyword>
<organism evidence="3 4">
    <name type="scientific">Sediminibacterium roseum</name>
    <dbReference type="NCBI Taxonomy" id="1978412"/>
    <lineage>
        <taxon>Bacteria</taxon>
        <taxon>Pseudomonadati</taxon>
        <taxon>Bacteroidota</taxon>
        <taxon>Chitinophagia</taxon>
        <taxon>Chitinophagales</taxon>
        <taxon>Chitinophagaceae</taxon>
        <taxon>Sediminibacterium</taxon>
    </lineage>
</organism>
<name>A0ABW9ZT71_9BACT</name>
<comment type="caution">
    <text evidence="3">The sequence shown here is derived from an EMBL/GenBank/DDBJ whole genome shotgun (WGS) entry which is preliminary data.</text>
</comment>
<protein>
    <recommendedName>
        <fullName evidence="5">LTXXQ motif family protein</fullName>
    </recommendedName>
</protein>
<sequence>MKKYLFLSLAFTAVIATASNAQTASVPSPNGATATPAAPAPALPSLRQMQEKITPQMVEKTGLTEAQANKVIELNYEMRMAAGALKDLPEADRSKKIAELKAAKEKKMNELLTGEQQKAVAAFYADMGKNAAPKN</sequence>
<accession>A0ABW9ZT71</accession>
<evidence type="ECO:0000256" key="1">
    <source>
        <dbReference type="SAM" id="MobiDB-lite"/>
    </source>
</evidence>
<feature type="chain" id="PRO_5046089164" description="LTXXQ motif family protein" evidence="2">
    <location>
        <begin position="24"/>
        <end position="135"/>
    </location>
</feature>